<gene>
    <name evidence="1" type="ORF">FWILDA_LOCUS14627</name>
</gene>
<protein>
    <submittedName>
        <fullName evidence="1">12003_t:CDS:1</fullName>
    </submittedName>
</protein>
<reference evidence="1" key="1">
    <citation type="submission" date="2022-08" db="EMBL/GenBank/DDBJ databases">
        <authorList>
            <person name="Kallberg Y."/>
            <person name="Tangrot J."/>
            <person name="Rosling A."/>
        </authorList>
    </citation>
    <scope>NUCLEOTIDE SEQUENCE</scope>
    <source>
        <strain evidence="1">Wild A</strain>
    </source>
</reference>
<keyword evidence="2" id="KW-1185">Reference proteome</keyword>
<sequence length="124" mass="14288">MLEKLINPSGRGLVDQTVVQRQKGLSFLCYFLAGIGNKHISSLRKDIAMFLDHSGTSDRAIDSLSNMQLSSTSRENRQNHHMALLSQSFNDRFIEQFLHSEEDLLNNLTIHCYNADIHKKWKDR</sequence>
<organism evidence="1 2">
    <name type="scientific">Funneliformis geosporum</name>
    <dbReference type="NCBI Taxonomy" id="1117311"/>
    <lineage>
        <taxon>Eukaryota</taxon>
        <taxon>Fungi</taxon>
        <taxon>Fungi incertae sedis</taxon>
        <taxon>Mucoromycota</taxon>
        <taxon>Glomeromycotina</taxon>
        <taxon>Glomeromycetes</taxon>
        <taxon>Glomerales</taxon>
        <taxon>Glomeraceae</taxon>
        <taxon>Funneliformis</taxon>
    </lineage>
</organism>
<name>A0A9W4T3J5_9GLOM</name>
<evidence type="ECO:0000313" key="2">
    <source>
        <dbReference type="Proteomes" id="UP001153678"/>
    </source>
</evidence>
<comment type="caution">
    <text evidence="1">The sequence shown here is derived from an EMBL/GenBank/DDBJ whole genome shotgun (WGS) entry which is preliminary data.</text>
</comment>
<evidence type="ECO:0000313" key="1">
    <source>
        <dbReference type="EMBL" id="CAI2190541.1"/>
    </source>
</evidence>
<dbReference type="OrthoDB" id="2436309at2759"/>
<proteinExistence type="predicted"/>
<accession>A0A9W4T3J5</accession>
<dbReference type="AlphaFoldDB" id="A0A9W4T3J5"/>
<dbReference type="EMBL" id="CAMKVN010006648">
    <property type="protein sequence ID" value="CAI2190541.1"/>
    <property type="molecule type" value="Genomic_DNA"/>
</dbReference>
<dbReference type="Proteomes" id="UP001153678">
    <property type="component" value="Unassembled WGS sequence"/>
</dbReference>